<reference evidence="2" key="2">
    <citation type="submission" date="2020-10" db="UniProtKB">
        <authorList>
            <consortium name="WormBaseParasite"/>
        </authorList>
    </citation>
    <scope>IDENTIFICATION</scope>
</reference>
<keyword evidence="1" id="KW-1185">Reference proteome</keyword>
<reference evidence="1" key="1">
    <citation type="journal article" date="2013" name="Genetics">
        <title>The draft genome and transcriptome of Panagrellus redivivus are shaped by the harsh demands of a free-living lifestyle.</title>
        <authorList>
            <person name="Srinivasan J."/>
            <person name="Dillman A.R."/>
            <person name="Macchietto M.G."/>
            <person name="Heikkinen L."/>
            <person name="Lakso M."/>
            <person name="Fracchia K.M."/>
            <person name="Antoshechkin I."/>
            <person name="Mortazavi A."/>
            <person name="Wong G."/>
            <person name="Sternberg P.W."/>
        </authorList>
    </citation>
    <scope>NUCLEOTIDE SEQUENCE [LARGE SCALE GENOMIC DNA]</scope>
    <source>
        <strain evidence="1">MT8872</strain>
    </source>
</reference>
<name>A0A7E4ZTG9_PANRE</name>
<accession>A0A7E4ZTG9</accession>
<dbReference type="WBParaSite" id="Pan_g16501.t1">
    <property type="protein sequence ID" value="Pan_g16501.t1"/>
    <property type="gene ID" value="Pan_g16501"/>
</dbReference>
<proteinExistence type="predicted"/>
<dbReference type="Proteomes" id="UP000492821">
    <property type="component" value="Unassembled WGS sequence"/>
</dbReference>
<organism evidence="1 2">
    <name type="scientific">Panagrellus redivivus</name>
    <name type="common">Microworm</name>
    <dbReference type="NCBI Taxonomy" id="6233"/>
    <lineage>
        <taxon>Eukaryota</taxon>
        <taxon>Metazoa</taxon>
        <taxon>Ecdysozoa</taxon>
        <taxon>Nematoda</taxon>
        <taxon>Chromadorea</taxon>
        <taxon>Rhabditida</taxon>
        <taxon>Tylenchina</taxon>
        <taxon>Panagrolaimomorpha</taxon>
        <taxon>Panagrolaimoidea</taxon>
        <taxon>Panagrolaimidae</taxon>
        <taxon>Panagrellus</taxon>
    </lineage>
</organism>
<dbReference type="AlphaFoldDB" id="A0A7E4ZTG9"/>
<evidence type="ECO:0000313" key="2">
    <source>
        <dbReference type="WBParaSite" id="Pan_g16501.t1"/>
    </source>
</evidence>
<sequence>MVRVMNLITDDIFTLIETSTVLIDEDQYLEFPVRFTPDMVNGHHYHDFVLRVNGFDETMCCRLYGTGDTVELLKVSLNSTPEKRCRPMSFDMFPTCPLMFSFSVANDGDASTFAAVMAVDDFGNVVPDVNVQPSEFITHPNEHEKITVTVHPEALHNLNQRARNRASKPRKG</sequence>
<evidence type="ECO:0000313" key="1">
    <source>
        <dbReference type="Proteomes" id="UP000492821"/>
    </source>
</evidence>
<protein>
    <submittedName>
        <fullName evidence="2">Cadherin domain-containing protein</fullName>
    </submittedName>
</protein>